<accession>A0A2S4PPE4</accession>
<dbReference type="Gene3D" id="3.60.10.10">
    <property type="entry name" value="Endonuclease/exonuclease/phosphatase"/>
    <property type="match status" value="1"/>
</dbReference>
<dbReference type="InterPro" id="IPR036691">
    <property type="entry name" value="Endo/exonu/phosph_ase_sf"/>
</dbReference>
<evidence type="ECO:0000259" key="1">
    <source>
        <dbReference type="Pfam" id="PF14529"/>
    </source>
</evidence>
<dbReference type="AlphaFoldDB" id="A0A2S4PPE4"/>
<keyword evidence="3" id="KW-1185">Reference proteome</keyword>
<dbReference type="InterPro" id="IPR005135">
    <property type="entry name" value="Endo/exonuclease/phosphatase"/>
</dbReference>
<comment type="caution">
    <text evidence="2">The sequence shown here is derived from an EMBL/GenBank/DDBJ whole genome shotgun (WGS) entry which is preliminary data.</text>
</comment>
<dbReference type="OrthoDB" id="3557769at2759"/>
<evidence type="ECO:0000313" key="3">
    <source>
        <dbReference type="Proteomes" id="UP000237438"/>
    </source>
</evidence>
<dbReference type="EMBL" id="PEDP01001278">
    <property type="protein sequence ID" value="POS83913.1"/>
    <property type="molecule type" value="Genomic_DNA"/>
</dbReference>
<organism evidence="2 3">
    <name type="scientific">Erysiphe pulchra</name>
    <dbReference type="NCBI Taxonomy" id="225359"/>
    <lineage>
        <taxon>Eukaryota</taxon>
        <taxon>Fungi</taxon>
        <taxon>Dikarya</taxon>
        <taxon>Ascomycota</taxon>
        <taxon>Pezizomycotina</taxon>
        <taxon>Leotiomycetes</taxon>
        <taxon>Erysiphales</taxon>
        <taxon>Erysiphaceae</taxon>
        <taxon>Erysiphe</taxon>
    </lineage>
</organism>
<evidence type="ECO:0000313" key="2">
    <source>
        <dbReference type="EMBL" id="POS83913.1"/>
    </source>
</evidence>
<dbReference type="Proteomes" id="UP000237438">
    <property type="component" value="Unassembled WGS sequence"/>
</dbReference>
<dbReference type="SUPFAM" id="SSF56219">
    <property type="entry name" value="DNase I-like"/>
    <property type="match status" value="1"/>
</dbReference>
<name>A0A2S4PPE4_9PEZI</name>
<gene>
    <name evidence="2" type="ORF">EPUL_002613</name>
</gene>
<sequence length="726" mass="83488">MVRRQIQRRGELRIMPVNVARSSSAQDIALTHAQENQIDIRSKSHHGFETFFPVSTWLSRPRAITHIRRHSHLKQYHMASNFFIDFVQSVISHGDNKKITIWNFYNAPTGSIGAGEDLATDLGCPGTPCFVGGDFNLRHPIWDSSATFTLRLYTDLIDWYEIKGLRLLNLIGIPIHDRCGTIDLAFYLEDSAYCENRPHLHSTSDHETFVTTIHWDFSSKKQAKLIYKDLDQKIFVRLLGNNHRPSSISSRDDLETEARAIIETIHTSLVGACHRNRSLNHGTPWLNEDCRSALYAYRRLRREGHGILEDFSLKNVCARLVTGHVRRLCNITRGISPGLLRQSTLFYRAETWYGSQTSQWALNQVQLAINRAVRAVVPVYKTFPIPVLLRETVWGLANAWLDRIHDRLVVRIAVADPLRRRWNSEQFNWIGATGRETGFSFFEHWTRFPSPLDFVVYSDGSIDESGMAGAGYCVYRGSQELLYRRIPLGRNSQVYDAEVLEVVSELRTACFHWMARFARNVFFCLDNDEAAIRLHTDSPTPSRSTRIQEFQSLRRKRPEREISAATDSDKRLRSRYFAISLWNWPPSTLTYIFGGLQYPIPTIAYTKNSPQALRDLEKVPQEAMRTLNGPNTSIPKLPKEQPDDRLSLRLLNKNSLRLYSGFALLPYIKSKLGADKELITNILQTKIGSALCPSKKNTKNLKEKIAARKVFPWTSYRLPNAWNHWC</sequence>
<proteinExistence type="predicted"/>
<reference evidence="2 3" key="1">
    <citation type="submission" date="2017-10" db="EMBL/GenBank/DDBJ databases">
        <title>Development of genomic resources for the powdery mildew, Erysiphe pulchra.</title>
        <authorList>
            <person name="Wadl P.A."/>
            <person name="Mack B.M."/>
            <person name="Moore G."/>
            <person name="Beltz S.B."/>
        </authorList>
    </citation>
    <scope>NUCLEOTIDE SEQUENCE [LARGE SCALE GENOMIC DNA]</scope>
    <source>
        <strain evidence="2">Cflorida</strain>
    </source>
</reference>
<feature type="domain" description="Endonuclease/exonuclease/phosphatase" evidence="1">
    <location>
        <begin position="100"/>
        <end position="207"/>
    </location>
</feature>
<dbReference type="GO" id="GO:0003824">
    <property type="term" value="F:catalytic activity"/>
    <property type="evidence" value="ECO:0007669"/>
    <property type="project" value="InterPro"/>
</dbReference>
<dbReference type="Pfam" id="PF14529">
    <property type="entry name" value="Exo_endo_phos_2"/>
    <property type="match status" value="1"/>
</dbReference>
<protein>
    <recommendedName>
        <fullName evidence="1">Endonuclease/exonuclease/phosphatase domain-containing protein</fullName>
    </recommendedName>
</protein>